<sequence length="121" mass="13443">MYKSGDVTPQIPIKQEMGGGIILNLDPGRGAFDPLLRHRPSGVSLFRSKVASARDARPRTPNALDARTASTRDAQNRRSRTRGTSEWGVAPLRQDPPKTPRLDTPDLHAYRPCVQPLLFLF</sequence>
<accession>A0A5E4QFC6</accession>
<evidence type="ECO:0000256" key="1">
    <source>
        <dbReference type="SAM" id="MobiDB-lite"/>
    </source>
</evidence>
<dbReference type="EMBL" id="FZQP02002448">
    <property type="protein sequence ID" value="VVC95770.1"/>
    <property type="molecule type" value="Genomic_DNA"/>
</dbReference>
<evidence type="ECO:0000313" key="3">
    <source>
        <dbReference type="Proteomes" id="UP000324832"/>
    </source>
</evidence>
<organism evidence="2 3">
    <name type="scientific">Leptidea sinapis</name>
    <dbReference type="NCBI Taxonomy" id="189913"/>
    <lineage>
        <taxon>Eukaryota</taxon>
        <taxon>Metazoa</taxon>
        <taxon>Ecdysozoa</taxon>
        <taxon>Arthropoda</taxon>
        <taxon>Hexapoda</taxon>
        <taxon>Insecta</taxon>
        <taxon>Pterygota</taxon>
        <taxon>Neoptera</taxon>
        <taxon>Endopterygota</taxon>
        <taxon>Lepidoptera</taxon>
        <taxon>Glossata</taxon>
        <taxon>Ditrysia</taxon>
        <taxon>Papilionoidea</taxon>
        <taxon>Pieridae</taxon>
        <taxon>Dismorphiinae</taxon>
        <taxon>Leptidea</taxon>
    </lineage>
</organism>
<proteinExistence type="predicted"/>
<name>A0A5E4QFC6_9NEOP</name>
<feature type="compositionally biased region" description="Basic and acidic residues" evidence="1">
    <location>
        <begin position="95"/>
        <end position="106"/>
    </location>
</feature>
<evidence type="ECO:0000313" key="2">
    <source>
        <dbReference type="EMBL" id="VVC95770.1"/>
    </source>
</evidence>
<protein>
    <submittedName>
        <fullName evidence="2">Uncharacterized protein</fullName>
    </submittedName>
</protein>
<feature type="region of interest" description="Disordered" evidence="1">
    <location>
        <begin position="49"/>
        <end position="106"/>
    </location>
</feature>
<keyword evidence="3" id="KW-1185">Reference proteome</keyword>
<gene>
    <name evidence="2" type="ORF">LSINAPIS_LOCUS7412</name>
</gene>
<reference evidence="2 3" key="1">
    <citation type="submission" date="2017-07" db="EMBL/GenBank/DDBJ databases">
        <authorList>
            <person name="Talla V."/>
            <person name="Backstrom N."/>
        </authorList>
    </citation>
    <scope>NUCLEOTIDE SEQUENCE [LARGE SCALE GENOMIC DNA]</scope>
</reference>
<dbReference type="Proteomes" id="UP000324832">
    <property type="component" value="Unassembled WGS sequence"/>
</dbReference>
<dbReference type="AlphaFoldDB" id="A0A5E4QFC6"/>